<accession>A0A2U9C8F7</accession>
<sequence length="909" mass="100548">MAALWTLSLSLLLSTCCLTGCLGLTLPAERPQSHNRPTSRGFNSSDGGRSVDVPAALRVFSVDYHHVQAPFEIVLWIMLASLAKLGFHWSGRVPAIVPESCLLIMVGLLVGGVIYGVRHSAPPTLSADSFFLFLLPPIVLDAGYFLPGRLFFENLGTILWYAVLGTLWNVLGIGLSLYGVCLLAQSTLGDVTLLHCLLFGSLIAAVDPVAVLSVFQEMHVNEQLHILVFGESLLNDAVTVVLYKLFESFLRLPSVSGLDVLLGGCRVVVVGLGGLCVGLFFGLVAALTTRFTSRAQVIAPLFVFLYSYLSYLTSEMLHLSGIMAIVTCAVTMKQYVEANVSERSNTSIQYFLKMWSSVSETLIFIFLGVSTIQDVHMWSWPFVVSTLLLCLIWRASGVLLLTAVVNKLRRNAVTFRDQFIIAYGGLRGAICFSLVFLIDDFPKKRLFITTTIVVILFTVFVQGMTIKPLVELLDVKRKKRAPPTVSEEIHSRLIDHLLAGIEDVIGYWGQHYWKDKFEQFNKKYLRRFLIREDRQARSSILRVYQELERREQRGAEEAPPLVDPRSQSRPLLPEEMDSIRRILSTNLQNFNKKQMPAYSRHTLHQDAAAHRTRRPLHRHQSLGERSTHDTITHPSQEDREFDGLHRVRAGLSRSHTVMRVGAAALAGGIFGALGTLCFLLAFGTNYWLVASDNCRSYTWPTETTTAGGLDANGTEVQAQVDAATVSPKSLTVTHEGFFWRCDFHVEPATHAVVATLFTNQPESKVCIHGYLFPLPVAVGWVTNPRYDATAVFRGFWTVLIILGLVSALAGGFLLVCGVPFISHKLYKLGGAFLIAAACLFLSVLLLYVLWMEAVDVQSYVLQDSGDMCPEATVSVLYGLSFMVAAAGVPLELVSGMVFMLVGRALRASK</sequence>
<evidence type="ECO:0000313" key="18">
    <source>
        <dbReference type="EMBL" id="AWP12410.1"/>
    </source>
</evidence>
<keyword evidence="10 14" id="KW-0472">Membrane</keyword>
<feature type="transmembrane region" description="Helical" evidence="14">
    <location>
        <begin position="378"/>
        <end position="406"/>
    </location>
</feature>
<reference evidence="18 19" key="1">
    <citation type="submission" date="2017-12" db="EMBL/GenBank/DDBJ databases">
        <title>Integrating genomic resources of turbot (Scophthalmus maximus) in depth evaluation of genetic and physical mapping variation across individuals.</title>
        <authorList>
            <person name="Martinez P."/>
        </authorList>
    </citation>
    <scope>NUCLEOTIDE SEQUENCE [LARGE SCALE GENOMIC DNA]</scope>
</reference>
<dbReference type="InterPro" id="IPR004709">
    <property type="entry name" value="NaH_exchanger"/>
</dbReference>
<dbReference type="GO" id="GO:0051453">
    <property type="term" value="P:regulation of intracellular pH"/>
    <property type="evidence" value="ECO:0007669"/>
    <property type="project" value="TreeGrafter"/>
</dbReference>
<keyword evidence="11 12" id="KW-0739">Sodium transport</keyword>
<gene>
    <name evidence="18" type="ORF">SMAX5B_018941</name>
</gene>
<feature type="transmembrane region" description="Helical" evidence="14">
    <location>
        <begin position="660"/>
        <end position="682"/>
    </location>
</feature>
<feature type="transmembrane region" description="Helical" evidence="14">
    <location>
        <begin position="99"/>
        <end position="117"/>
    </location>
</feature>
<feature type="signal peptide" evidence="15">
    <location>
        <begin position="1"/>
        <end position="23"/>
    </location>
</feature>
<keyword evidence="5" id="KW-1003">Cell membrane</keyword>
<dbReference type="InterPro" id="IPR032103">
    <property type="entry name" value="NHE_CaM-bd"/>
</dbReference>
<keyword evidence="7 14" id="KW-1133">Transmembrane helix</keyword>
<evidence type="ECO:0000256" key="15">
    <source>
        <dbReference type="SAM" id="SignalP"/>
    </source>
</evidence>
<feature type="transmembrane region" description="Helical" evidence="14">
    <location>
        <begin position="266"/>
        <end position="288"/>
    </location>
</feature>
<keyword evidence="15" id="KW-0732">Signal</keyword>
<feature type="domain" description="Cation/H+ exchanger transmembrane" evidence="16">
    <location>
        <begin position="78"/>
        <end position="471"/>
    </location>
</feature>
<dbReference type="Gene3D" id="6.10.250.1040">
    <property type="match status" value="1"/>
</dbReference>
<evidence type="ECO:0000259" key="17">
    <source>
        <dbReference type="Pfam" id="PF16644"/>
    </source>
</evidence>
<dbReference type="GO" id="GO:0098719">
    <property type="term" value="P:sodium ion import across plasma membrane"/>
    <property type="evidence" value="ECO:0007669"/>
    <property type="project" value="TreeGrafter"/>
</dbReference>
<dbReference type="PRINTS" id="PR01084">
    <property type="entry name" value="NAHEXCHNGR"/>
</dbReference>
<dbReference type="Gene3D" id="6.10.250.2020">
    <property type="match status" value="1"/>
</dbReference>
<evidence type="ECO:0000256" key="2">
    <source>
        <dbReference type="ARBA" id="ARBA00007367"/>
    </source>
</evidence>
<evidence type="ECO:0000256" key="10">
    <source>
        <dbReference type="ARBA" id="ARBA00023136"/>
    </source>
</evidence>
<feature type="transmembrane region" description="Helical" evidence="14">
    <location>
        <begin position="348"/>
        <end position="372"/>
    </location>
</feature>
<feature type="transmembrane region" description="Helical" evidence="14">
    <location>
        <begin position="795"/>
        <end position="821"/>
    </location>
</feature>
<dbReference type="NCBIfam" id="TIGR00840">
    <property type="entry name" value="b_cpa1"/>
    <property type="match status" value="1"/>
</dbReference>
<evidence type="ECO:0000256" key="5">
    <source>
        <dbReference type="ARBA" id="ARBA00022475"/>
    </source>
</evidence>
<dbReference type="GO" id="GO:0015386">
    <property type="term" value="F:potassium:proton antiporter activity"/>
    <property type="evidence" value="ECO:0007669"/>
    <property type="project" value="TreeGrafter"/>
</dbReference>
<keyword evidence="6 12" id="KW-0812">Transmembrane</keyword>
<dbReference type="EMBL" id="CP026255">
    <property type="protein sequence ID" value="AWP12410.1"/>
    <property type="molecule type" value="Genomic_DNA"/>
</dbReference>
<dbReference type="Pfam" id="PF13903">
    <property type="entry name" value="Claudin_2"/>
    <property type="match status" value="1"/>
</dbReference>
<keyword evidence="4 12" id="KW-0050">Antiport</keyword>
<name>A0A2U9C8F7_SCOMX</name>
<keyword evidence="9 12" id="KW-0406">Ion transport</keyword>
<evidence type="ECO:0000256" key="12">
    <source>
        <dbReference type="RuleBase" id="RU003722"/>
    </source>
</evidence>
<feature type="transmembrane region" description="Helical" evidence="14">
    <location>
        <begin position="158"/>
        <end position="180"/>
    </location>
</feature>
<dbReference type="Proteomes" id="UP000246464">
    <property type="component" value="Chromosome 13"/>
</dbReference>
<feature type="transmembrane region" description="Helical" evidence="14">
    <location>
        <begin position="450"/>
        <end position="470"/>
    </location>
</feature>
<feature type="domain" description="Sodium/hydrogen exchanger regulatory region" evidence="17">
    <location>
        <begin position="567"/>
        <end position="626"/>
    </location>
</feature>
<organism evidence="18 19">
    <name type="scientific">Scophthalmus maximus</name>
    <name type="common">Turbot</name>
    <name type="synonym">Psetta maxima</name>
    <dbReference type="NCBI Taxonomy" id="52904"/>
    <lineage>
        <taxon>Eukaryota</taxon>
        <taxon>Metazoa</taxon>
        <taxon>Chordata</taxon>
        <taxon>Craniata</taxon>
        <taxon>Vertebrata</taxon>
        <taxon>Euteleostomi</taxon>
        <taxon>Actinopterygii</taxon>
        <taxon>Neopterygii</taxon>
        <taxon>Teleostei</taxon>
        <taxon>Neoteleostei</taxon>
        <taxon>Acanthomorphata</taxon>
        <taxon>Carangaria</taxon>
        <taxon>Pleuronectiformes</taxon>
        <taxon>Pleuronectoidei</taxon>
        <taxon>Scophthalmidae</taxon>
        <taxon>Scophthalmus</taxon>
    </lineage>
</organism>
<dbReference type="GO" id="GO:0005886">
    <property type="term" value="C:plasma membrane"/>
    <property type="evidence" value="ECO:0007669"/>
    <property type="project" value="UniProtKB-SubCell"/>
</dbReference>
<keyword evidence="19" id="KW-1185">Reference proteome</keyword>
<feature type="transmembrane region" description="Helical" evidence="14">
    <location>
        <begin position="192"/>
        <end position="214"/>
    </location>
</feature>
<feature type="compositionally biased region" description="Basic residues" evidence="13">
    <location>
        <begin position="610"/>
        <end position="620"/>
    </location>
</feature>
<evidence type="ECO:0000256" key="3">
    <source>
        <dbReference type="ARBA" id="ARBA00022448"/>
    </source>
</evidence>
<evidence type="ECO:0000256" key="1">
    <source>
        <dbReference type="ARBA" id="ARBA00004651"/>
    </source>
</evidence>
<dbReference type="AlphaFoldDB" id="A0A2U9C8F7"/>
<evidence type="ECO:0000256" key="6">
    <source>
        <dbReference type="ARBA" id="ARBA00022692"/>
    </source>
</evidence>
<evidence type="ECO:0000313" key="19">
    <source>
        <dbReference type="Proteomes" id="UP000246464"/>
    </source>
</evidence>
<keyword evidence="8" id="KW-0915">Sodium</keyword>
<evidence type="ECO:0000256" key="8">
    <source>
        <dbReference type="ARBA" id="ARBA00023053"/>
    </source>
</evidence>
<feature type="transmembrane region" description="Helical" evidence="14">
    <location>
        <begin position="418"/>
        <end position="438"/>
    </location>
</feature>
<protein>
    <recommendedName>
        <fullName evidence="12">Sodium/hydrogen exchanger</fullName>
    </recommendedName>
</protein>
<dbReference type="InterPro" id="IPR018422">
    <property type="entry name" value="Cation/H_exchanger_CPA1"/>
</dbReference>
<feature type="transmembrane region" description="Helical" evidence="14">
    <location>
        <begin position="828"/>
        <end position="850"/>
    </location>
</feature>
<feature type="region of interest" description="Disordered" evidence="13">
    <location>
        <begin position="610"/>
        <end position="638"/>
    </location>
</feature>
<dbReference type="PANTHER" id="PTHR10110">
    <property type="entry name" value="SODIUM/HYDROGEN EXCHANGER"/>
    <property type="match status" value="1"/>
</dbReference>
<evidence type="ECO:0000259" key="16">
    <source>
        <dbReference type="Pfam" id="PF00999"/>
    </source>
</evidence>
<comment type="similarity">
    <text evidence="2 12">Belongs to the monovalent cation:proton antiporter 1 (CPA1) transporter (TC 2.A.36) family.</text>
</comment>
<evidence type="ECO:0000256" key="11">
    <source>
        <dbReference type="ARBA" id="ARBA00023201"/>
    </source>
</evidence>
<evidence type="ECO:0000256" key="4">
    <source>
        <dbReference type="ARBA" id="ARBA00022449"/>
    </source>
</evidence>
<feature type="transmembrane region" description="Helical" evidence="14">
    <location>
        <begin position="875"/>
        <end position="901"/>
    </location>
</feature>
<dbReference type="GO" id="GO:0015385">
    <property type="term" value="F:sodium:proton antiporter activity"/>
    <property type="evidence" value="ECO:0007669"/>
    <property type="project" value="InterPro"/>
</dbReference>
<evidence type="ECO:0000256" key="7">
    <source>
        <dbReference type="ARBA" id="ARBA00022989"/>
    </source>
</evidence>
<dbReference type="InterPro" id="IPR004031">
    <property type="entry name" value="PMP22/EMP/MP20/Claudin"/>
</dbReference>
<dbReference type="Gene3D" id="6.10.140.1330">
    <property type="match status" value="1"/>
</dbReference>
<feature type="chain" id="PRO_5016004012" description="Sodium/hydrogen exchanger" evidence="15">
    <location>
        <begin position="24"/>
        <end position="909"/>
    </location>
</feature>
<feature type="transmembrane region" description="Helical" evidence="14">
    <location>
        <begin position="129"/>
        <end position="146"/>
    </location>
</feature>
<evidence type="ECO:0000256" key="14">
    <source>
        <dbReference type="SAM" id="Phobius"/>
    </source>
</evidence>
<dbReference type="Gene3D" id="1.20.140.150">
    <property type="match status" value="1"/>
</dbReference>
<dbReference type="InterPro" id="IPR006153">
    <property type="entry name" value="Cation/H_exchanger_TM"/>
</dbReference>
<evidence type="ECO:0000256" key="9">
    <source>
        <dbReference type="ARBA" id="ARBA00023065"/>
    </source>
</evidence>
<dbReference type="Pfam" id="PF16644">
    <property type="entry name" value="NEXCaM_BD"/>
    <property type="match status" value="1"/>
</dbReference>
<dbReference type="PANTHER" id="PTHR10110:SF89">
    <property type="entry name" value="SODIUM_HYDROGEN EXCHANGER 2"/>
    <property type="match status" value="1"/>
</dbReference>
<proteinExistence type="inferred from homology"/>
<dbReference type="STRING" id="52904.ENSSMAP00000018950"/>
<dbReference type="Pfam" id="PF00999">
    <property type="entry name" value="Na_H_Exchanger"/>
    <property type="match status" value="1"/>
</dbReference>
<comment type="subcellular location">
    <subcellularLocation>
        <location evidence="1">Cell membrane</location>
        <topology evidence="1">Multi-pass membrane protein</topology>
    </subcellularLocation>
</comment>
<feature type="compositionally biased region" description="Basic and acidic residues" evidence="13">
    <location>
        <begin position="621"/>
        <end position="638"/>
    </location>
</feature>
<evidence type="ECO:0000256" key="13">
    <source>
        <dbReference type="SAM" id="MobiDB-lite"/>
    </source>
</evidence>
<keyword evidence="3 12" id="KW-0813">Transport</keyword>